<feature type="compositionally biased region" description="Basic and acidic residues" evidence="7">
    <location>
        <begin position="562"/>
        <end position="575"/>
    </location>
</feature>
<dbReference type="InterPro" id="IPR023408">
    <property type="entry name" value="MscS_beta-dom_sf"/>
</dbReference>
<dbReference type="Pfam" id="PF21088">
    <property type="entry name" value="MS_channel_1st"/>
    <property type="match status" value="1"/>
</dbReference>
<reference evidence="13" key="1">
    <citation type="submission" date="2018-09" db="EMBL/GenBank/DDBJ databases">
        <title>Complete genome sequence of thermophilic cyanobacteria strain Thermosynechococcus elongatus PKUAC-SCTE542.</title>
        <authorList>
            <person name="Liang Y."/>
            <person name="Tang J."/>
            <person name="Daroch M."/>
        </authorList>
    </citation>
    <scope>NUCLEOTIDE SEQUENCE [LARGE SCALE GENOMIC DNA]</scope>
    <source>
        <strain evidence="13">E542</strain>
    </source>
</reference>
<feature type="domain" description="Mechanosensitive ion channel MscS" evidence="9">
    <location>
        <begin position="394"/>
        <end position="459"/>
    </location>
</feature>
<dbReference type="RefSeq" id="WP_181496000.1">
    <property type="nucleotide sequence ID" value="NZ_CP032152.1"/>
</dbReference>
<sequence length="582" mass="65966">MINLHQRLWRWGAIALLAFFLAILSPWPTVAQVALPGISQTSVAPPPPGVTRIGELEITDVRFDGNTLFTIAAPTVRDRDNPGNAIPVEVRADLIQSNLRRVLQTALDHGRRSPARVDIGVARLNNVLVISARIGQAERTTRLLTVTEADSDYHQLPPDTLAQQWRDILQAQMNRAIQERTDTALMSQIQEAVLIFVKVSAGSFVILIVQRFLIHQRKRLQQQLETAAPETTEPEWVLPLLPHLRHHFFLKQRLKLISLVRYLLLWGQVALWLLGLAAILRLFPMTRWLSSQVYGLPILWMVVWFGTGLLNQFADLAFDRIRVFWEQNNLLKFADTQRKTLRISTTVEVMRGFKTAVIYLTRLVVILGSLGVPVSSILAVGGFLALAISLGSQNLVKDIINGLLIVWEDQYGIGDVVEIEPYSGMVENLNLRITQLRNAEGRLITIPNSTITKVANLTRTWSRVNLELWVDIETNPDRLLSLLDDLSRHFYEEPQWQLKMLERPEVLGIDEITASGLLVRIWIKTRPGQQWAVGREFRRRVLNLMAAEGIAVGRLHQQLHLARDRNGKNGSDEKTYPSPLES</sequence>
<dbReference type="FunFam" id="2.30.30.60:FF:000001">
    <property type="entry name" value="MscS Mechanosensitive ion channel"/>
    <property type="match status" value="1"/>
</dbReference>
<keyword evidence="5 8" id="KW-1133">Transmembrane helix</keyword>
<organism evidence="12 13">
    <name type="scientific">Thermosynechococcus sichuanensis E542</name>
    <dbReference type="NCBI Taxonomy" id="2016101"/>
    <lineage>
        <taxon>Bacteria</taxon>
        <taxon>Bacillati</taxon>
        <taxon>Cyanobacteriota</taxon>
        <taxon>Cyanophyceae</taxon>
        <taxon>Acaryochloridales</taxon>
        <taxon>Thermosynechococcaceae</taxon>
        <taxon>Thermosynechococcus</taxon>
        <taxon>Thermosynechococcus sichuanensis</taxon>
    </lineage>
</organism>
<evidence type="ECO:0000313" key="12">
    <source>
        <dbReference type="EMBL" id="QLL29748.1"/>
    </source>
</evidence>
<feature type="domain" description="Mechanosensitive ion channel MscS C-terminal" evidence="10">
    <location>
        <begin position="470"/>
        <end position="551"/>
    </location>
</feature>
<accession>A0A7D6EWZ3</accession>
<evidence type="ECO:0000259" key="11">
    <source>
        <dbReference type="Pfam" id="PF21088"/>
    </source>
</evidence>
<evidence type="ECO:0000256" key="6">
    <source>
        <dbReference type="ARBA" id="ARBA00023136"/>
    </source>
</evidence>
<gene>
    <name evidence="12" type="ORF">D3A95_02270</name>
</gene>
<dbReference type="SUPFAM" id="SSF50182">
    <property type="entry name" value="Sm-like ribonucleoproteins"/>
    <property type="match status" value="1"/>
</dbReference>
<evidence type="ECO:0000313" key="13">
    <source>
        <dbReference type="Proteomes" id="UP000261812"/>
    </source>
</evidence>
<protein>
    <submittedName>
        <fullName evidence="12">Mechanosensitive ion channel family protein</fullName>
    </submittedName>
</protein>
<comment type="similarity">
    <text evidence="2">Belongs to the MscS (TC 1.A.23) family.</text>
</comment>
<dbReference type="EMBL" id="CP032152">
    <property type="protein sequence ID" value="QLL29748.1"/>
    <property type="molecule type" value="Genomic_DNA"/>
</dbReference>
<dbReference type="PANTHER" id="PTHR30460">
    <property type="entry name" value="MODERATE CONDUCTANCE MECHANOSENSITIVE CHANNEL YBIO"/>
    <property type="match status" value="1"/>
</dbReference>
<dbReference type="AlphaFoldDB" id="A0A7D6EWZ3"/>
<dbReference type="InterPro" id="IPR011066">
    <property type="entry name" value="MscS_channel_C_sf"/>
</dbReference>
<keyword evidence="3" id="KW-1003">Cell membrane</keyword>
<feature type="transmembrane region" description="Helical" evidence="8">
    <location>
        <begin position="294"/>
        <end position="314"/>
    </location>
</feature>
<dbReference type="InterPro" id="IPR045276">
    <property type="entry name" value="YbiO_bact"/>
</dbReference>
<keyword evidence="4 8" id="KW-0812">Transmembrane</keyword>
<evidence type="ECO:0000256" key="8">
    <source>
        <dbReference type="SAM" id="Phobius"/>
    </source>
</evidence>
<dbReference type="Proteomes" id="UP000261812">
    <property type="component" value="Chromosome"/>
</dbReference>
<proteinExistence type="inferred from homology"/>
<keyword evidence="13" id="KW-1185">Reference proteome</keyword>
<comment type="subcellular location">
    <subcellularLocation>
        <location evidence="1">Cell membrane</location>
        <topology evidence="1">Multi-pass membrane protein</topology>
    </subcellularLocation>
</comment>
<evidence type="ECO:0000256" key="2">
    <source>
        <dbReference type="ARBA" id="ARBA00008017"/>
    </source>
</evidence>
<dbReference type="InterPro" id="IPR011014">
    <property type="entry name" value="MscS_channel_TM-2"/>
</dbReference>
<feature type="domain" description="Mechanosensitive ion channel transmembrane helices 2/3" evidence="11">
    <location>
        <begin position="356"/>
        <end position="393"/>
    </location>
</feature>
<evidence type="ECO:0000256" key="3">
    <source>
        <dbReference type="ARBA" id="ARBA00022475"/>
    </source>
</evidence>
<evidence type="ECO:0000256" key="1">
    <source>
        <dbReference type="ARBA" id="ARBA00004651"/>
    </source>
</evidence>
<dbReference type="InterPro" id="IPR049142">
    <property type="entry name" value="MS_channel_1st"/>
</dbReference>
<evidence type="ECO:0000259" key="10">
    <source>
        <dbReference type="Pfam" id="PF21082"/>
    </source>
</evidence>
<dbReference type="InterPro" id="IPR049278">
    <property type="entry name" value="MS_channel_C"/>
</dbReference>
<dbReference type="Gene3D" id="3.30.70.100">
    <property type="match status" value="1"/>
</dbReference>
<dbReference type="SUPFAM" id="SSF82689">
    <property type="entry name" value="Mechanosensitive channel protein MscS (YggB), C-terminal domain"/>
    <property type="match status" value="1"/>
</dbReference>
<dbReference type="Gene3D" id="2.30.30.60">
    <property type="match status" value="1"/>
</dbReference>
<dbReference type="InterPro" id="IPR010920">
    <property type="entry name" value="LSM_dom_sf"/>
</dbReference>
<dbReference type="SUPFAM" id="SSF82861">
    <property type="entry name" value="Mechanosensitive channel protein MscS (YggB), transmembrane region"/>
    <property type="match status" value="1"/>
</dbReference>
<feature type="transmembrane region" description="Helical" evidence="8">
    <location>
        <begin position="359"/>
        <end position="388"/>
    </location>
</feature>
<dbReference type="Pfam" id="PF21082">
    <property type="entry name" value="MS_channel_3rd"/>
    <property type="match status" value="1"/>
</dbReference>
<dbReference type="PANTHER" id="PTHR30460:SF0">
    <property type="entry name" value="MODERATE CONDUCTANCE MECHANOSENSITIVE CHANNEL YBIO"/>
    <property type="match status" value="1"/>
</dbReference>
<dbReference type="GO" id="GO:0005886">
    <property type="term" value="C:plasma membrane"/>
    <property type="evidence" value="ECO:0007669"/>
    <property type="project" value="UniProtKB-SubCell"/>
</dbReference>
<dbReference type="InterPro" id="IPR006685">
    <property type="entry name" value="MscS_channel_2nd"/>
</dbReference>
<evidence type="ECO:0000256" key="7">
    <source>
        <dbReference type="SAM" id="MobiDB-lite"/>
    </source>
</evidence>
<dbReference type="Pfam" id="PF00924">
    <property type="entry name" value="MS_channel_2nd"/>
    <property type="match status" value="1"/>
</dbReference>
<evidence type="ECO:0000259" key="9">
    <source>
        <dbReference type="Pfam" id="PF00924"/>
    </source>
</evidence>
<dbReference type="KEGG" id="tsq:D3A95_02270"/>
<name>A0A7D6EWZ3_9CYAN</name>
<feature type="transmembrane region" description="Helical" evidence="8">
    <location>
        <begin position="192"/>
        <end position="214"/>
    </location>
</feature>
<feature type="transmembrane region" description="Helical" evidence="8">
    <location>
        <begin position="259"/>
        <end position="282"/>
    </location>
</feature>
<evidence type="ECO:0000256" key="4">
    <source>
        <dbReference type="ARBA" id="ARBA00022692"/>
    </source>
</evidence>
<dbReference type="Gene3D" id="1.10.287.1260">
    <property type="match status" value="1"/>
</dbReference>
<feature type="region of interest" description="Disordered" evidence="7">
    <location>
        <begin position="562"/>
        <end position="582"/>
    </location>
</feature>
<evidence type="ECO:0000256" key="5">
    <source>
        <dbReference type="ARBA" id="ARBA00022989"/>
    </source>
</evidence>
<keyword evidence="6 8" id="KW-0472">Membrane</keyword>
<dbReference type="GO" id="GO:0008381">
    <property type="term" value="F:mechanosensitive monoatomic ion channel activity"/>
    <property type="evidence" value="ECO:0007669"/>
    <property type="project" value="InterPro"/>
</dbReference>